<organism evidence="1 2">
    <name type="scientific">Lamprobacter modestohalophilus</name>
    <dbReference type="NCBI Taxonomy" id="1064514"/>
    <lineage>
        <taxon>Bacteria</taxon>
        <taxon>Pseudomonadati</taxon>
        <taxon>Pseudomonadota</taxon>
        <taxon>Gammaproteobacteria</taxon>
        <taxon>Chromatiales</taxon>
        <taxon>Chromatiaceae</taxon>
        <taxon>Lamprobacter</taxon>
    </lineage>
</organism>
<gene>
    <name evidence="1" type="ORF">CKO42_16605</name>
</gene>
<dbReference type="Proteomes" id="UP001138768">
    <property type="component" value="Unassembled WGS sequence"/>
</dbReference>
<proteinExistence type="predicted"/>
<dbReference type="AlphaFoldDB" id="A0A9X0WAW6"/>
<dbReference type="EMBL" id="NRRY01000030">
    <property type="protein sequence ID" value="MBK1620032.1"/>
    <property type="molecule type" value="Genomic_DNA"/>
</dbReference>
<reference evidence="1 2" key="1">
    <citation type="journal article" date="2020" name="Microorganisms">
        <title>Osmotic Adaptation and Compatible Solute Biosynthesis of Phototrophic Bacteria as Revealed from Genome Analyses.</title>
        <authorList>
            <person name="Imhoff J.F."/>
            <person name="Rahn T."/>
            <person name="Kunzel S."/>
            <person name="Keller A."/>
            <person name="Neulinger S.C."/>
        </authorList>
    </citation>
    <scope>NUCLEOTIDE SEQUENCE [LARGE SCALE GENOMIC DNA]</scope>
    <source>
        <strain evidence="1 2">DSM 25653</strain>
    </source>
</reference>
<accession>A0A9X0WAW6</accession>
<dbReference type="RefSeq" id="WP_200246445.1">
    <property type="nucleotide sequence ID" value="NZ_NRRY01000030.1"/>
</dbReference>
<name>A0A9X0WAW6_9GAMM</name>
<evidence type="ECO:0000313" key="2">
    <source>
        <dbReference type="Proteomes" id="UP001138768"/>
    </source>
</evidence>
<comment type="caution">
    <text evidence="1">The sequence shown here is derived from an EMBL/GenBank/DDBJ whole genome shotgun (WGS) entry which is preliminary data.</text>
</comment>
<keyword evidence="2" id="KW-1185">Reference proteome</keyword>
<evidence type="ECO:0000313" key="1">
    <source>
        <dbReference type="EMBL" id="MBK1620032.1"/>
    </source>
</evidence>
<sequence>MPLSGARRAAGADIALRARRIPLRCRLIQLLQVGDERCAPAGFAGSSAEVALAAILSGSPV</sequence>
<protein>
    <submittedName>
        <fullName evidence="1">Uncharacterized protein</fullName>
    </submittedName>
</protein>